<dbReference type="PANTHER" id="PTHR37984">
    <property type="entry name" value="PROTEIN CBG26694"/>
    <property type="match status" value="1"/>
</dbReference>
<dbReference type="FunFam" id="3.10.20.370:FF:000001">
    <property type="entry name" value="Retrovirus-related Pol polyprotein from transposon 17.6-like protein"/>
    <property type="match status" value="1"/>
</dbReference>
<dbReference type="Pfam" id="PF17921">
    <property type="entry name" value="Integrase_H2C2"/>
    <property type="match status" value="1"/>
</dbReference>
<dbReference type="InterPro" id="IPR050951">
    <property type="entry name" value="Retrovirus_Pol_polyprotein"/>
</dbReference>
<feature type="compositionally biased region" description="Basic and acidic residues" evidence="7">
    <location>
        <begin position="826"/>
        <end position="835"/>
    </location>
</feature>
<keyword evidence="1" id="KW-0808">Transferase</keyword>
<dbReference type="GO" id="GO:0003964">
    <property type="term" value="F:RNA-directed DNA polymerase activity"/>
    <property type="evidence" value="ECO:0007669"/>
    <property type="project" value="UniProtKB-KW"/>
</dbReference>
<dbReference type="InterPro" id="IPR043128">
    <property type="entry name" value="Rev_trsase/Diguanyl_cyclase"/>
</dbReference>
<evidence type="ECO:0000313" key="10">
    <source>
        <dbReference type="Proteomes" id="UP001231189"/>
    </source>
</evidence>
<dbReference type="Pfam" id="PF00078">
    <property type="entry name" value="RVT_1"/>
    <property type="match status" value="1"/>
</dbReference>
<dbReference type="InterPro" id="IPR043502">
    <property type="entry name" value="DNA/RNA_pol_sf"/>
</dbReference>
<evidence type="ECO:0000256" key="7">
    <source>
        <dbReference type="SAM" id="MobiDB-lite"/>
    </source>
</evidence>
<gene>
    <name evidence="9" type="ORF">QYE76_043235</name>
</gene>
<comment type="caution">
    <text evidence="9">The sequence shown here is derived from an EMBL/GenBank/DDBJ whole genome shotgun (WGS) entry which is preliminary data.</text>
</comment>
<dbReference type="GO" id="GO:0004519">
    <property type="term" value="F:endonuclease activity"/>
    <property type="evidence" value="ECO:0007669"/>
    <property type="project" value="UniProtKB-KW"/>
</dbReference>
<reference evidence="9" key="1">
    <citation type="submission" date="2023-07" db="EMBL/GenBank/DDBJ databases">
        <title>A chromosome-level genome assembly of Lolium multiflorum.</title>
        <authorList>
            <person name="Chen Y."/>
            <person name="Copetti D."/>
            <person name="Kolliker R."/>
            <person name="Studer B."/>
        </authorList>
    </citation>
    <scope>NUCLEOTIDE SEQUENCE</scope>
    <source>
        <strain evidence="9">02402/16</strain>
        <tissue evidence="9">Leaf</tissue>
    </source>
</reference>
<evidence type="ECO:0000256" key="3">
    <source>
        <dbReference type="ARBA" id="ARBA00022722"/>
    </source>
</evidence>
<dbReference type="EMBL" id="JAUUTY010000002">
    <property type="protein sequence ID" value="KAK1682387.1"/>
    <property type="molecule type" value="Genomic_DNA"/>
</dbReference>
<sequence>MPPDRDIEFIIELVPGTAPIAQRPYRMNPQELVELKKQLDDMLRKGLIRPSASPWGSPVIFVDKRDGTIRLCVDYRKLNDVTIKNKYPLPKIEDLFDQMNGARVFSKIDLRTGYHQLKVRESDIPKTAFTTRYGLFEYTVMSFGLTNAPAYFMNLMNKVFMKYLDKFVVVFIDDILIYSKNEEEHAEHLRIVLGTLRDHQLYAKFSKCEFWLKEVGFLGHVISAGGVSVDPSKIQSILEKKAPTNQTEVRAFLGLAGYYRKFVEGFSSIARPLTQLLKKDKKFEWTEKCEASFQELKKRLVTAPVLTMPDITKDFDVYCDASKLGLGSVLMQEGKVIAYLSRQLRPHEMNYPTHDLELAAVVHALKTWRHYLVGNRCEIYTDHKSLKYIFTQRELNMRQSRWMELIKDYDLGIHYHPGKANVVADALSREPCSLNALIKIAQPKLYEELEEFGLELVNHGFLANLELKPTLFDQIKEAQVGHESIEGIKRRMDREEVPGFSIDAEGVLWYKGRLCVPNIEDLKQLIMKEAHDTPYSIHPGGTKMYQDMKKQFWWHAHEDSSFSATHLSRPGATSKPDPPADPNGRRAAGARPPSNPTAVSGACRRVHLDKEERASSISHGWAAAAHLLGARCPLAPNSSKHLKGRRDRSFSGRCCTTPARSKHRLQGSDTSPRRPIDQPTAAATLSSAHGPGARCTGRSNIKRCRTPPSKPFRHQPPFTPPTSPRGEILPLSAKPVLVVDIRRGTVKVAASDHHSPPFLFLEAPIPPLSNARPLAPQVGPCGALVNSGGAVTVDNRSDHICFRDPHSEALPPQRPTHPAPSISANRGEHAEPREL</sequence>
<dbReference type="InterPro" id="IPR041588">
    <property type="entry name" value="Integrase_H2C2"/>
</dbReference>
<feature type="domain" description="Reverse transcriptase" evidence="8">
    <location>
        <begin position="43"/>
        <end position="222"/>
    </location>
</feature>
<accession>A0AAD8TIM2</accession>
<organism evidence="9 10">
    <name type="scientific">Lolium multiflorum</name>
    <name type="common">Italian ryegrass</name>
    <name type="synonym">Lolium perenne subsp. multiflorum</name>
    <dbReference type="NCBI Taxonomy" id="4521"/>
    <lineage>
        <taxon>Eukaryota</taxon>
        <taxon>Viridiplantae</taxon>
        <taxon>Streptophyta</taxon>
        <taxon>Embryophyta</taxon>
        <taxon>Tracheophyta</taxon>
        <taxon>Spermatophyta</taxon>
        <taxon>Magnoliopsida</taxon>
        <taxon>Liliopsida</taxon>
        <taxon>Poales</taxon>
        <taxon>Poaceae</taxon>
        <taxon>BOP clade</taxon>
        <taxon>Pooideae</taxon>
        <taxon>Poodae</taxon>
        <taxon>Poeae</taxon>
        <taxon>Poeae Chloroplast Group 2 (Poeae type)</taxon>
        <taxon>Loliodinae</taxon>
        <taxon>Loliinae</taxon>
        <taxon>Lolium</taxon>
    </lineage>
</organism>
<evidence type="ECO:0000256" key="6">
    <source>
        <dbReference type="ARBA" id="ARBA00022918"/>
    </source>
</evidence>
<evidence type="ECO:0000313" key="9">
    <source>
        <dbReference type="EMBL" id="KAK1682387.1"/>
    </source>
</evidence>
<dbReference type="FunFam" id="3.30.70.270:FF:000020">
    <property type="entry name" value="Transposon Tf2-6 polyprotein-like Protein"/>
    <property type="match status" value="1"/>
</dbReference>
<feature type="region of interest" description="Disordered" evidence="7">
    <location>
        <begin position="564"/>
        <end position="601"/>
    </location>
</feature>
<protein>
    <recommendedName>
        <fullName evidence="8">Reverse transcriptase domain-containing protein</fullName>
    </recommendedName>
</protein>
<dbReference type="PANTHER" id="PTHR37984:SF5">
    <property type="entry name" value="PROTEIN NYNRIN-LIKE"/>
    <property type="match status" value="1"/>
</dbReference>
<keyword evidence="3" id="KW-0540">Nuclease</keyword>
<evidence type="ECO:0000256" key="2">
    <source>
        <dbReference type="ARBA" id="ARBA00022695"/>
    </source>
</evidence>
<keyword evidence="6" id="KW-0695">RNA-directed DNA polymerase</keyword>
<dbReference type="CDD" id="cd09274">
    <property type="entry name" value="RNase_HI_RT_Ty3"/>
    <property type="match status" value="1"/>
</dbReference>
<keyword evidence="10" id="KW-1185">Reference proteome</keyword>
<dbReference type="AlphaFoldDB" id="A0AAD8TIM2"/>
<dbReference type="InterPro" id="IPR000477">
    <property type="entry name" value="RT_dom"/>
</dbReference>
<dbReference type="Proteomes" id="UP001231189">
    <property type="component" value="Unassembled WGS sequence"/>
</dbReference>
<evidence type="ECO:0000256" key="1">
    <source>
        <dbReference type="ARBA" id="ARBA00022679"/>
    </source>
</evidence>
<proteinExistence type="predicted"/>
<evidence type="ECO:0000256" key="5">
    <source>
        <dbReference type="ARBA" id="ARBA00022801"/>
    </source>
</evidence>
<dbReference type="Gene3D" id="3.30.70.270">
    <property type="match status" value="2"/>
</dbReference>
<dbReference type="InterPro" id="IPR041373">
    <property type="entry name" value="RT_RNaseH"/>
</dbReference>
<name>A0AAD8TIM2_LOLMU</name>
<keyword evidence="4" id="KW-0255">Endonuclease</keyword>
<dbReference type="CDD" id="cd01647">
    <property type="entry name" value="RT_LTR"/>
    <property type="match status" value="1"/>
</dbReference>
<dbReference type="GO" id="GO:0016787">
    <property type="term" value="F:hydrolase activity"/>
    <property type="evidence" value="ECO:0007669"/>
    <property type="project" value="UniProtKB-KW"/>
</dbReference>
<dbReference type="Pfam" id="PF17917">
    <property type="entry name" value="RT_RNaseH"/>
    <property type="match status" value="1"/>
</dbReference>
<dbReference type="Gene3D" id="1.10.340.70">
    <property type="match status" value="1"/>
</dbReference>
<dbReference type="PROSITE" id="PS50878">
    <property type="entry name" value="RT_POL"/>
    <property type="match status" value="1"/>
</dbReference>
<keyword evidence="5" id="KW-0378">Hydrolase</keyword>
<evidence type="ECO:0000259" key="8">
    <source>
        <dbReference type="PROSITE" id="PS50878"/>
    </source>
</evidence>
<evidence type="ECO:0000256" key="4">
    <source>
        <dbReference type="ARBA" id="ARBA00022759"/>
    </source>
</evidence>
<keyword evidence="2" id="KW-0548">Nucleotidyltransferase</keyword>
<dbReference type="SUPFAM" id="SSF56672">
    <property type="entry name" value="DNA/RNA polymerases"/>
    <property type="match status" value="1"/>
</dbReference>
<feature type="region of interest" description="Disordered" evidence="7">
    <location>
        <begin position="636"/>
        <end position="727"/>
    </location>
</feature>
<dbReference type="Gene3D" id="3.10.10.10">
    <property type="entry name" value="HIV Type 1 Reverse Transcriptase, subunit A, domain 1"/>
    <property type="match status" value="1"/>
</dbReference>
<feature type="region of interest" description="Disordered" evidence="7">
    <location>
        <begin position="802"/>
        <end position="835"/>
    </location>
</feature>